<dbReference type="EMBL" id="JASOOY020000003">
    <property type="protein sequence ID" value="MEO3716191.1"/>
    <property type="molecule type" value="Genomic_DNA"/>
</dbReference>
<evidence type="ECO:0000256" key="3">
    <source>
        <dbReference type="ARBA" id="ARBA00023163"/>
    </source>
</evidence>
<evidence type="ECO:0000256" key="2">
    <source>
        <dbReference type="ARBA" id="ARBA00023125"/>
    </source>
</evidence>
<dbReference type="InterPro" id="IPR011991">
    <property type="entry name" value="ArsR-like_HTH"/>
</dbReference>
<protein>
    <submittedName>
        <fullName evidence="5">Helix-turn-helix transcriptional regulator</fullName>
    </submittedName>
</protein>
<dbReference type="AlphaFoldDB" id="A0AAW9SX81"/>
<comment type="caution">
    <text evidence="5">The sequence shown here is derived from an EMBL/GenBank/DDBJ whole genome shotgun (WGS) entry which is preliminary data.</text>
</comment>
<dbReference type="PROSITE" id="PS50987">
    <property type="entry name" value="HTH_ARSR_2"/>
    <property type="match status" value="1"/>
</dbReference>
<dbReference type="GO" id="GO:0003677">
    <property type="term" value="F:DNA binding"/>
    <property type="evidence" value="ECO:0007669"/>
    <property type="project" value="UniProtKB-KW"/>
</dbReference>
<evidence type="ECO:0000313" key="6">
    <source>
        <dbReference type="Proteomes" id="UP001223646"/>
    </source>
</evidence>
<accession>A0AAW9SX81</accession>
<evidence type="ECO:0000313" key="5">
    <source>
        <dbReference type="EMBL" id="MEO3716191.1"/>
    </source>
</evidence>
<reference evidence="5" key="2">
    <citation type="submission" date="2024-05" db="EMBL/GenBank/DDBJ databases">
        <authorList>
            <person name="Wolfe A."/>
        </authorList>
    </citation>
    <scope>NUCLEOTIDE SEQUENCE</scope>
    <source>
        <strain evidence="5">UMB1064</strain>
    </source>
</reference>
<evidence type="ECO:0000256" key="1">
    <source>
        <dbReference type="ARBA" id="ARBA00023015"/>
    </source>
</evidence>
<dbReference type="InterPro" id="IPR036390">
    <property type="entry name" value="WH_DNA-bd_sf"/>
</dbReference>
<feature type="domain" description="HTH arsR-type" evidence="4">
    <location>
        <begin position="2"/>
        <end position="97"/>
    </location>
</feature>
<dbReference type="Pfam" id="PF01022">
    <property type="entry name" value="HTH_5"/>
    <property type="match status" value="1"/>
</dbReference>
<dbReference type="InterPro" id="IPR001845">
    <property type="entry name" value="HTH_ArsR_DNA-bd_dom"/>
</dbReference>
<dbReference type="NCBIfam" id="NF033788">
    <property type="entry name" value="HTH_metalloreg"/>
    <property type="match status" value="1"/>
</dbReference>
<dbReference type="PANTHER" id="PTHR43132">
    <property type="entry name" value="ARSENICAL RESISTANCE OPERON REPRESSOR ARSR-RELATED"/>
    <property type="match status" value="1"/>
</dbReference>
<keyword evidence="2" id="KW-0238">DNA-binding</keyword>
<keyword evidence="3" id="KW-0804">Transcription</keyword>
<organism evidence="5 6">
    <name type="scientific">Corynebacterium amycolatum</name>
    <dbReference type="NCBI Taxonomy" id="43765"/>
    <lineage>
        <taxon>Bacteria</taxon>
        <taxon>Bacillati</taxon>
        <taxon>Actinomycetota</taxon>
        <taxon>Actinomycetes</taxon>
        <taxon>Mycobacteriales</taxon>
        <taxon>Corynebacteriaceae</taxon>
        <taxon>Corynebacterium</taxon>
    </lineage>
</organism>
<dbReference type="SMART" id="SM00418">
    <property type="entry name" value="HTH_ARSR"/>
    <property type="match status" value="1"/>
</dbReference>
<dbReference type="InterPro" id="IPR036388">
    <property type="entry name" value="WH-like_DNA-bd_sf"/>
</dbReference>
<dbReference type="InterPro" id="IPR051011">
    <property type="entry name" value="Metal_resp_trans_reg"/>
</dbReference>
<dbReference type="CDD" id="cd00090">
    <property type="entry name" value="HTH_ARSR"/>
    <property type="match status" value="1"/>
</dbReference>
<dbReference type="Gene3D" id="1.10.10.10">
    <property type="entry name" value="Winged helix-like DNA-binding domain superfamily/Winged helix DNA-binding domain"/>
    <property type="match status" value="1"/>
</dbReference>
<name>A0AAW9SX81_CORAY</name>
<dbReference type="RefSeq" id="WP_187401101.1">
    <property type="nucleotide sequence ID" value="NZ_JASOMP010000007.1"/>
</dbReference>
<dbReference type="Proteomes" id="UP001223646">
    <property type="component" value="Unassembled WGS sequence"/>
</dbReference>
<dbReference type="SUPFAM" id="SSF46785">
    <property type="entry name" value="Winged helix' DNA-binding domain"/>
    <property type="match status" value="1"/>
</dbReference>
<evidence type="ECO:0000259" key="4">
    <source>
        <dbReference type="PROSITE" id="PS50987"/>
    </source>
</evidence>
<dbReference type="GO" id="GO:0003700">
    <property type="term" value="F:DNA-binding transcription factor activity"/>
    <property type="evidence" value="ECO:0007669"/>
    <property type="project" value="InterPro"/>
</dbReference>
<dbReference type="PANTHER" id="PTHR43132:SF2">
    <property type="entry name" value="ARSENICAL RESISTANCE OPERON REPRESSOR ARSR-RELATED"/>
    <property type="match status" value="1"/>
</dbReference>
<reference evidence="5" key="1">
    <citation type="submission" date="2023-05" db="EMBL/GenBank/DDBJ databases">
        <authorList>
            <person name="Du J."/>
        </authorList>
    </citation>
    <scope>NUCLEOTIDE SEQUENCE</scope>
    <source>
        <strain evidence="5">UMB1064</strain>
    </source>
</reference>
<gene>
    <name evidence="5" type="ORF">QP460_001105</name>
</gene>
<proteinExistence type="predicted"/>
<keyword evidence="1" id="KW-0805">Transcription regulation</keyword>
<sequence>MKQRTYFEQAAAIAAECSSPVRLAILEYLLKNGPTRVRSLAESTNIAESTLSNNLRRLREAEIVDVERQGKSATYSIASPSIRQVIANLFQAAGADTAAPIPEHQPAVTFARSCYDHLAGSLGVQLTRALFAKEALITDAGDVTFGPNAEKCFAYLGTGLSSLDASRKTAFLCKDWTHADSHLAGSLGAALLRGLISKGWLTPIPNSRGLELTAEGKVGLEDFIGTRLEP</sequence>